<evidence type="ECO:0000256" key="1">
    <source>
        <dbReference type="SAM" id="MobiDB-lite"/>
    </source>
</evidence>
<dbReference type="InterPro" id="IPR029058">
    <property type="entry name" value="AB_hydrolase_fold"/>
</dbReference>
<evidence type="ECO:0000313" key="3">
    <source>
        <dbReference type="EMBL" id="TFU26207.1"/>
    </source>
</evidence>
<dbReference type="EMBL" id="SJZF01000011">
    <property type="protein sequence ID" value="TFU26207.1"/>
    <property type="molecule type" value="Genomic_DNA"/>
</dbReference>
<comment type="caution">
    <text evidence="3">The sequence shown here is derived from an EMBL/GenBank/DDBJ whole genome shotgun (WGS) entry which is preliminary data.</text>
</comment>
<sequence>MRAGVVPLFLLLAFGQEYRSLPGAQTGYPQLDRSYALVYEAEAPKAVLLLVPGLLGGSTNFALLAEHLRREAPWLEVWAWERRANGLEDRRGFLTQDPTAYYRDLPEPDLTPLRSWGLEVHLKDLDLAVEAARQRAPVVLAGHSLGASLATLYAFRHGERLKGLVLLDGSLRLPQEALGQEVDRETLARGASTPFGRLPGLEDLLQGRADPVFRLPFLGPRDLALAEAEAFLAAKRPLEPVPYGPYRATREARALLRVDDHYSLFPLFSVSAGRAWAREGLSLLGLLQGRLVLTVRGPRGRIIEWRDTGEATDPRAFLRAFARPETGFSEWYFPYRLLLEVAAYPLVAPDLRPRPLPYPVLALGAGRGLVARPEGFRLAETFPRTPARAQVLPGLTHLDLLTEREGRTARALREYVEGLLLPGPRASRSKLAAPEGLGHPPLEGLQAQGPQD</sequence>
<dbReference type="Pfam" id="PF00561">
    <property type="entry name" value="Abhydrolase_1"/>
    <property type="match status" value="1"/>
</dbReference>
<reference evidence="3 4" key="1">
    <citation type="submission" date="2019-03" db="EMBL/GenBank/DDBJ databases">
        <title>Thermus tengchongensis species for the arsenic transformation mechanism.</title>
        <authorList>
            <person name="Yuan G.C."/>
        </authorList>
    </citation>
    <scope>NUCLEOTIDE SEQUENCE [LARGE SCALE GENOMIC DNA]</scope>
    <source>
        <strain evidence="3 4">15W</strain>
    </source>
</reference>
<dbReference type="InterPro" id="IPR000073">
    <property type="entry name" value="AB_hydrolase_1"/>
</dbReference>
<feature type="region of interest" description="Disordered" evidence="1">
    <location>
        <begin position="426"/>
        <end position="452"/>
    </location>
</feature>
<dbReference type="AlphaFoldDB" id="A0A4Y9FAL5"/>
<proteinExistence type="predicted"/>
<organism evidence="3 4">
    <name type="scientific">Thermus tengchongensis</name>
    <dbReference type="NCBI Taxonomy" id="1214928"/>
    <lineage>
        <taxon>Bacteria</taxon>
        <taxon>Thermotogati</taxon>
        <taxon>Deinococcota</taxon>
        <taxon>Deinococci</taxon>
        <taxon>Thermales</taxon>
        <taxon>Thermaceae</taxon>
        <taxon>Thermus</taxon>
    </lineage>
</organism>
<gene>
    <name evidence="3" type="ORF">E0687_07400</name>
</gene>
<dbReference type="RefSeq" id="WP_135260320.1">
    <property type="nucleotide sequence ID" value="NZ_SJZF01000011.1"/>
</dbReference>
<dbReference type="GO" id="GO:0016787">
    <property type="term" value="F:hydrolase activity"/>
    <property type="evidence" value="ECO:0007669"/>
    <property type="project" value="UniProtKB-KW"/>
</dbReference>
<name>A0A4Y9FAL5_9DEIN</name>
<keyword evidence="3" id="KW-0378">Hydrolase</keyword>
<evidence type="ECO:0000259" key="2">
    <source>
        <dbReference type="Pfam" id="PF00561"/>
    </source>
</evidence>
<accession>A0A4Y9FAL5</accession>
<dbReference type="SUPFAM" id="SSF53474">
    <property type="entry name" value="alpha/beta-Hydrolases"/>
    <property type="match status" value="1"/>
</dbReference>
<dbReference type="Proteomes" id="UP000297668">
    <property type="component" value="Unassembled WGS sequence"/>
</dbReference>
<evidence type="ECO:0000313" key="4">
    <source>
        <dbReference type="Proteomes" id="UP000297668"/>
    </source>
</evidence>
<protein>
    <submittedName>
        <fullName evidence="3">Alpha/beta fold hydrolase</fullName>
    </submittedName>
</protein>
<dbReference type="Gene3D" id="3.40.50.1820">
    <property type="entry name" value="alpha/beta hydrolase"/>
    <property type="match status" value="1"/>
</dbReference>
<feature type="domain" description="AB hydrolase-1" evidence="2">
    <location>
        <begin position="47"/>
        <end position="173"/>
    </location>
</feature>